<gene>
    <name evidence="1" type="ORF">g.451</name>
</gene>
<proteinExistence type="predicted"/>
<organism evidence="1">
    <name type="scientific">Sipha flava</name>
    <name type="common">yellow sugarcane aphid</name>
    <dbReference type="NCBI Taxonomy" id="143950"/>
    <lineage>
        <taxon>Eukaryota</taxon>
        <taxon>Metazoa</taxon>
        <taxon>Ecdysozoa</taxon>
        <taxon>Arthropoda</taxon>
        <taxon>Hexapoda</taxon>
        <taxon>Insecta</taxon>
        <taxon>Pterygota</taxon>
        <taxon>Neoptera</taxon>
        <taxon>Paraneoptera</taxon>
        <taxon>Hemiptera</taxon>
        <taxon>Sternorrhyncha</taxon>
        <taxon>Aphidomorpha</taxon>
        <taxon>Aphidoidea</taxon>
        <taxon>Aphididae</taxon>
        <taxon>Sipha</taxon>
    </lineage>
</organism>
<sequence>MVDYAELINLLPNFSTKKSSFKWFKSYLDKRKEKVKINGIKEDEMLITCRVLQESVLGPTLFILYVNSICDFDINGEVITYADDTWDVVRTKAIPIRFQKNSRLLESKKTYN</sequence>
<accession>A0A2S2QEA8</accession>
<name>A0A2S2QEA8_9HEMI</name>
<dbReference type="AlphaFoldDB" id="A0A2S2QEA8"/>
<dbReference type="EMBL" id="GGMS01006874">
    <property type="protein sequence ID" value="MBY76077.1"/>
    <property type="molecule type" value="Transcribed_RNA"/>
</dbReference>
<reference evidence="1" key="1">
    <citation type="submission" date="2018-04" db="EMBL/GenBank/DDBJ databases">
        <title>Transcriptome assembly of Sipha flava.</title>
        <authorList>
            <person name="Scully E.D."/>
            <person name="Geib S.M."/>
            <person name="Palmer N.A."/>
            <person name="Koch K."/>
            <person name="Bradshaw J."/>
            <person name="Heng-Moss T."/>
            <person name="Sarath G."/>
        </authorList>
    </citation>
    <scope>NUCLEOTIDE SEQUENCE</scope>
</reference>
<evidence type="ECO:0000313" key="1">
    <source>
        <dbReference type="EMBL" id="MBY76077.1"/>
    </source>
</evidence>
<dbReference type="PANTHER" id="PTHR33332">
    <property type="entry name" value="REVERSE TRANSCRIPTASE DOMAIN-CONTAINING PROTEIN"/>
    <property type="match status" value="1"/>
</dbReference>
<protein>
    <submittedName>
        <fullName evidence="1">Uncharacterized protein</fullName>
    </submittedName>
</protein>